<evidence type="ECO:0000313" key="7">
    <source>
        <dbReference type="Proteomes" id="UP000034607"/>
    </source>
</evidence>
<protein>
    <submittedName>
        <fullName evidence="6">Polymerase protein</fullName>
    </submittedName>
</protein>
<dbReference type="CDD" id="cd09898">
    <property type="entry name" value="H3TH_53EXO"/>
    <property type="match status" value="1"/>
</dbReference>
<keyword evidence="1" id="KW-0540">Nuclease</keyword>
<dbReference type="InterPro" id="IPR020045">
    <property type="entry name" value="DNA_polI_H3TH"/>
</dbReference>
<evidence type="ECO:0000256" key="4">
    <source>
        <dbReference type="SAM" id="MobiDB-lite"/>
    </source>
</evidence>
<evidence type="ECO:0000256" key="3">
    <source>
        <dbReference type="ARBA" id="ARBA00023125"/>
    </source>
</evidence>
<dbReference type="InterPro" id="IPR008918">
    <property type="entry name" value="HhH2"/>
</dbReference>
<evidence type="ECO:0000256" key="2">
    <source>
        <dbReference type="ARBA" id="ARBA00022801"/>
    </source>
</evidence>
<dbReference type="Proteomes" id="UP000034607">
    <property type="component" value="Unassembled WGS sequence"/>
</dbReference>
<dbReference type="FunFam" id="1.10.150.20:FF:000003">
    <property type="entry name" value="DNA polymerase I"/>
    <property type="match status" value="1"/>
</dbReference>
<dbReference type="GO" id="GO:0033567">
    <property type="term" value="P:DNA replication, Okazaki fragment processing"/>
    <property type="evidence" value="ECO:0007669"/>
    <property type="project" value="InterPro"/>
</dbReference>
<dbReference type="InterPro" id="IPR029060">
    <property type="entry name" value="PIN-like_dom_sf"/>
</dbReference>
<sequence length="327" mass="36604">MRNRLLLVDGNAVLHRAYYALPDWRNRSGEATAGVYGFLSMLLKANDELEPTHLAVVFDCPEPTFRHTMYVGYQVTREKDRQVSEDIWGQVEKLKVVFEKMGVPVFAVPGFEADDVIGTLSLQAINPKPQVTSRSHTPHRLPPKLGGREEGGIGNNEVVIITGDRDLMQLVNKQVKLYMPQKGLSDGIIIDEQKVIEKLGVNPDQVVDYKALVGDSSDNYPGVTGVGPRGAIDLISNYTNFENIYENLENIKETVRKKLADGYEGGRLSRGLAKIRTDVPVSLEWERAQIPSQEKILDVLKELGYKSLIKRIGGEDQVDDNQQKLFE</sequence>
<dbReference type="InterPro" id="IPR002421">
    <property type="entry name" value="5-3_exonuclease"/>
</dbReference>
<dbReference type="EMBL" id="LCNM01000005">
    <property type="protein sequence ID" value="KKU56616.1"/>
    <property type="molecule type" value="Genomic_DNA"/>
</dbReference>
<dbReference type="AlphaFoldDB" id="A0A0G1RHL5"/>
<dbReference type="GO" id="GO:0008409">
    <property type="term" value="F:5'-3' exonuclease activity"/>
    <property type="evidence" value="ECO:0007669"/>
    <property type="project" value="InterPro"/>
</dbReference>
<gene>
    <name evidence="6" type="ORF">UX78_C0005G0032</name>
</gene>
<evidence type="ECO:0000256" key="1">
    <source>
        <dbReference type="ARBA" id="ARBA00022722"/>
    </source>
</evidence>
<dbReference type="GO" id="GO:0003677">
    <property type="term" value="F:DNA binding"/>
    <property type="evidence" value="ECO:0007669"/>
    <property type="project" value="UniProtKB-KW"/>
</dbReference>
<dbReference type="SMART" id="SM00475">
    <property type="entry name" value="53EXOc"/>
    <property type="match status" value="1"/>
</dbReference>
<dbReference type="PANTHER" id="PTHR42646:SF2">
    <property type="entry name" value="5'-3' EXONUCLEASE FAMILY PROTEIN"/>
    <property type="match status" value="1"/>
</dbReference>
<dbReference type="Gene3D" id="1.10.150.20">
    <property type="entry name" value="5' to 3' exonuclease, C-terminal subdomain"/>
    <property type="match status" value="1"/>
</dbReference>
<dbReference type="PANTHER" id="PTHR42646">
    <property type="entry name" value="FLAP ENDONUCLEASE XNI"/>
    <property type="match status" value="1"/>
</dbReference>
<feature type="region of interest" description="Disordered" evidence="4">
    <location>
        <begin position="129"/>
        <end position="148"/>
    </location>
</feature>
<dbReference type="InterPro" id="IPR020046">
    <property type="entry name" value="5-3_exonucl_a-hlix_arch_N"/>
</dbReference>
<dbReference type="PATRIC" id="fig|1618357.3.peg.328"/>
<dbReference type="SUPFAM" id="SSF88723">
    <property type="entry name" value="PIN domain-like"/>
    <property type="match status" value="1"/>
</dbReference>
<proteinExistence type="predicted"/>
<dbReference type="InterPro" id="IPR036279">
    <property type="entry name" value="5-3_exonuclease_C_sf"/>
</dbReference>
<dbReference type="SMART" id="SM00279">
    <property type="entry name" value="HhH2"/>
    <property type="match status" value="1"/>
</dbReference>
<accession>A0A0G1RHL5</accession>
<comment type="caution">
    <text evidence="6">The sequence shown here is derived from an EMBL/GenBank/DDBJ whole genome shotgun (WGS) entry which is preliminary data.</text>
</comment>
<keyword evidence="3" id="KW-0238">DNA-binding</keyword>
<dbReference type="InterPro" id="IPR038969">
    <property type="entry name" value="FEN"/>
</dbReference>
<dbReference type="SUPFAM" id="SSF47807">
    <property type="entry name" value="5' to 3' exonuclease, C-terminal subdomain"/>
    <property type="match status" value="1"/>
</dbReference>
<evidence type="ECO:0000313" key="6">
    <source>
        <dbReference type="EMBL" id="KKU56616.1"/>
    </source>
</evidence>
<feature type="domain" description="5'-3' exonuclease" evidence="5">
    <location>
        <begin position="1"/>
        <end position="291"/>
    </location>
</feature>
<keyword evidence="2" id="KW-0378">Hydrolase</keyword>
<organism evidence="6 7">
    <name type="scientific">Candidatus Amesbacteria bacterium GW2011_GWA2_47_11</name>
    <dbReference type="NCBI Taxonomy" id="1618357"/>
    <lineage>
        <taxon>Bacteria</taxon>
        <taxon>Candidatus Amesiibacteriota</taxon>
    </lineage>
</organism>
<dbReference type="CDD" id="cd09859">
    <property type="entry name" value="PIN_53EXO"/>
    <property type="match status" value="1"/>
</dbReference>
<evidence type="ECO:0000259" key="5">
    <source>
        <dbReference type="SMART" id="SM00475"/>
    </source>
</evidence>
<dbReference type="GO" id="GO:0017108">
    <property type="term" value="F:5'-flap endonuclease activity"/>
    <property type="evidence" value="ECO:0007669"/>
    <property type="project" value="InterPro"/>
</dbReference>
<dbReference type="Gene3D" id="3.40.50.1010">
    <property type="entry name" value="5'-nuclease"/>
    <property type="match status" value="1"/>
</dbReference>
<dbReference type="Pfam" id="PF02739">
    <property type="entry name" value="5_3_exonuc_N"/>
    <property type="match status" value="1"/>
</dbReference>
<reference evidence="6 7" key="1">
    <citation type="journal article" date="2015" name="Nature">
        <title>rRNA introns, odd ribosomes, and small enigmatic genomes across a large radiation of phyla.</title>
        <authorList>
            <person name="Brown C.T."/>
            <person name="Hug L.A."/>
            <person name="Thomas B.C."/>
            <person name="Sharon I."/>
            <person name="Castelle C.J."/>
            <person name="Singh A."/>
            <person name="Wilkins M.J."/>
            <person name="Williams K.H."/>
            <person name="Banfield J.F."/>
        </authorList>
    </citation>
    <scope>NUCLEOTIDE SEQUENCE [LARGE SCALE GENOMIC DNA]</scope>
</reference>
<name>A0A0G1RHL5_9BACT</name>
<dbReference type="Pfam" id="PF01367">
    <property type="entry name" value="5_3_exonuc"/>
    <property type="match status" value="1"/>
</dbReference>